<dbReference type="AlphaFoldDB" id="A0A3S4DF47"/>
<evidence type="ECO:0000256" key="2">
    <source>
        <dbReference type="SAM" id="Phobius"/>
    </source>
</evidence>
<evidence type="ECO:0000313" key="4">
    <source>
        <dbReference type="EMBL" id="VDZ53856.1"/>
    </source>
</evidence>
<dbReference type="SUPFAM" id="SSF56003">
    <property type="entry name" value="Molybdenum cofactor-binding domain"/>
    <property type="match status" value="1"/>
</dbReference>
<dbReference type="PROSITE" id="PS51318">
    <property type="entry name" value="TAT"/>
    <property type="match status" value="1"/>
</dbReference>
<dbReference type="PANTHER" id="PTHR47495:SF1">
    <property type="entry name" value="BLL3820 PROTEIN"/>
    <property type="match status" value="1"/>
</dbReference>
<dbReference type="EC" id="1.3.99.16" evidence="4"/>
<accession>A0A3S4DF47</accession>
<feature type="compositionally biased region" description="Low complexity" evidence="1">
    <location>
        <begin position="198"/>
        <end position="211"/>
    </location>
</feature>
<dbReference type="EMBL" id="LR134117">
    <property type="protein sequence ID" value="VDZ53856.1"/>
    <property type="molecule type" value="Genomic_DNA"/>
</dbReference>
<keyword evidence="2" id="KW-0812">Transmembrane</keyword>
<sequence>MTKVSDSHDREAFPTGEPVNISRRRFLLGAAGTMAGALVLGFGLPVRQVRAQTPGNHAAPGTHVPAFLEIRPDNTIRLQSPFIEGGQGIFTGMAQIVGEELDAEPMSFIVENAPPDAEYTVMENGLRITGGSMSVRMSYSTMRRLGALARHMLLQAAASQLGVPLDTLTTEPGRVIHQGFRPVSALWATRAAGQLAPRATRAAGNGTAGARCCQRDAQGSEPVPLDRETGTTSGRLR</sequence>
<keyword evidence="4" id="KW-0560">Oxidoreductase</keyword>
<evidence type="ECO:0000256" key="1">
    <source>
        <dbReference type="SAM" id="MobiDB-lite"/>
    </source>
</evidence>
<evidence type="ECO:0000313" key="5">
    <source>
        <dbReference type="Proteomes" id="UP000281391"/>
    </source>
</evidence>
<dbReference type="InterPro" id="IPR046867">
    <property type="entry name" value="AldOxase/xan_DH_MoCoBD2"/>
</dbReference>
<feature type="transmembrane region" description="Helical" evidence="2">
    <location>
        <begin position="26"/>
        <end position="46"/>
    </location>
</feature>
<dbReference type="GO" id="GO:0047121">
    <property type="term" value="F:isoquinoline 1-oxidoreductase activity"/>
    <property type="evidence" value="ECO:0007669"/>
    <property type="project" value="UniProtKB-EC"/>
</dbReference>
<feature type="region of interest" description="Disordered" evidence="1">
    <location>
        <begin position="198"/>
        <end position="237"/>
    </location>
</feature>
<dbReference type="InterPro" id="IPR052516">
    <property type="entry name" value="N-heterocyclic_Hydroxylase"/>
</dbReference>
<dbReference type="PANTHER" id="PTHR47495">
    <property type="entry name" value="ALDEHYDE DEHYDROGENASE"/>
    <property type="match status" value="1"/>
</dbReference>
<organism evidence="4 5">
    <name type="scientific">Serratia odorifera</name>
    <dbReference type="NCBI Taxonomy" id="618"/>
    <lineage>
        <taxon>Bacteria</taxon>
        <taxon>Pseudomonadati</taxon>
        <taxon>Pseudomonadota</taxon>
        <taxon>Gammaproteobacteria</taxon>
        <taxon>Enterobacterales</taxon>
        <taxon>Yersiniaceae</taxon>
        <taxon>Serratia</taxon>
    </lineage>
</organism>
<protein>
    <submittedName>
        <fullName evidence="4">Isoquinoline 1-oxidoreductase subunit beta</fullName>
        <ecNumber evidence="4">1.3.99.16</ecNumber>
    </submittedName>
</protein>
<dbReference type="InterPro" id="IPR006311">
    <property type="entry name" value="TAT_signal"/>
</dbReference>
<dbReference type="Proteomes" id="UP000281391">
    <property type="component" value="Chromosome"/>
</dbReference>
<dbReference type="Gene3D" id="3.30.365.10">
    <property type="entry name" value="Aldehyde oxidase/xanthine dehydrogenase, molybdopterin binding domain"/>
    <property type="match status" value="1"/>
</dbReference>
<proteinExistence type="predicted"/>
<keyword evidence="2" id="KW-0472">Membrane</keyword>
<evidence type="ECO:0000259" key="3">
    <source>
        <dbReference type="Pfam" id="PF20256"/>
    </source>
</evidence>
<dbReference type="RefSeq" id="WP_241972056.1">
    <property type="nucleotide sequence ID" value="NZ_LR134117.1"/>
</dbReference>
<gene>
    <name evidence="4" type="primary">iorB_2</name>
    <name evidence="4" type="ORF">NCTC11214_01215</name>
</gene>
<feature type="domain" description="Aldehyde oxidase/xanthine dehydrogenase second molybdopterin binding" evidence="3">
    <location>
        <begin position="63"/>
        <end position="188"/>
    </location>
</feature>
<dbReference type="KEGG" id="sof:NCTC11214_01215"/>
<dbReference type="Pfam" id="PF20256">
    <property type="entry name" value="MoCoBD_2"/>
    <property type="match status" value="1"/>
</dbReference>
<name>A0A3S4DF47_SEROD</name>
<keyword evidence="2" id="KW-1133">Transmembrane helix</keyword>
<reference evidence="4 5" key="1">
    <citation type="submission" date="2018-12" db="EMBL/GenBank/DDBJ databases">
        <authorList>
            <consortium name="Pathogen Informatics"/>
        </authorList>
    </citation>
    <scope>NUCLEOTIDE SEQUENCE [LARGE SCALE GENOMIC DNA]</scope>
    <source>
        <strain evidence="4 5">NCTC11214</strain>
    </source>
</reference>
<dbReference type="InterPro" id="IPR037165">
    <property type="entry name" value="AldOxase/xan_DH_Mopterin-bd_sf"/>
</dbReference>